<proteinExistence type="predicted"/>
<dbReference type="InParanoid" id="D8ULS7"/>
<dbReference type="AlphaFoldDB" id="D8ULS7"/>
<keyword evidence="3" id="KW-1185">Reference proteome</keyword>
<dbReference type="Proteomes" id="UP000001058">
    <property type="component" value="Unassembled WGS sequence"/>
</dbReference>
<feature type="compositionally biased region" description="Polar residues" evidence="1">
    <location>
        <begin position="53"/>
        <end position="79"/>
    </location>
</feature>
<accession>D8ULS7</accession>
<reference evidence="2 3" key="1">
    <citation type="journal article" date="2010" name="Science">
        <title>Genomic analysis of organismal complexity in the multicellular green alga Volvox carteri.</title>
        <authorList>
            <person name="Prochnik S.E."/>
            <person name="Umen J."/>
            <person name="Nedelcu A.M."/>
            <person name="Hallmann A."/>
            <person name="Miller S.M."/>
            <person name="Nishii I."/>
            <person name="Ferris P."/>
            <person name="Kuo A."/>
            <person name="Mitros T."/>
            <person name="Fritz-Laylin L.K."/>
            <person name="Hellsten U."/>
            <person name="Chapman J."/>
            <person name="Simakov O."/>
            <person name="Rensing S.A."/>
            <person name="Terry A."/>
            <person name="Pangilinan J."/>
            <person name="Kapitonov V."/>
            <person name="Jurka J."/>
            <person name="Salamov A."/>
            <person name="Shapiro H."/>
            <person name="Schmutz J."/>
            <person name="Grimwood J."/>
            <person name="Lindquist E."/>
            <person name="Lucas S."/>
            <person name="Grigoriev I.V."/>
            <person name="Schmitt R."/>
            <person name="Kirk D."/>
            <person name="Rokhsar D.S."/>
        </authorList>
    </citation>
    <scope>NUCLEOTIDE SEQUENCE [LARGE SCALE GENOMIC DNA]</scope>
    <source>
        <strain evidence="3">f. Nagariensis / Eve</strain>
    </source>
</reference>
<feature type="region of interest" description="Disordered" evidence="1">
    <location>
        <begin position="1"/>
        <end position="136"/>
    </location>
</feature>
<dbReference type="RefSeq" id="XP_002959613.1">
    <property type="nucleotide sequence ID" value="XM_002959567.1"/>
</dbReference>
<evidence type="ECO:0000313" key="2">
    <source>
        <dbReference type="EMBL" id="EFJ39321.1"/>
    </source>
</evidence>
<sequence length="136" mass="14686">MTLATMLTTNTPNTNTANQRGSNRCCVPPSRHDRESGRRSFISSWKPPPSRGGSMSTTGNSAVTTASTIVVDQSHTGSVTRYDLDSEGPHSSQQQSFWIKDSGAHRPGPDLTGLLTRYDFDAEGPHSRQPQVCVPA</sequence>
<evidence type="ECO:0000313" key="3">
    <source>
        <dbReference type="Proteomes" id="UP000001058"/>
    </source>
</evidence>
<gene>
    <name evidence="2" type="ORF">VOLCADRAFT_101113</name>
</gene>
<feature type="compositionally biased region" description="Low complexity" evidence="1">
    <location>
        <begin position="1"/>
        <end position="18"/>
    </location>
</feature>
<dbReference type="GeneID" id="9614495"/>
<evidence type="ECO:0000256" key="1">
    <source>
        <dbReference type="SAM" id="MobiDB-lite"/>
    </source>
</evidence>
<protein>
    <submittedName>
        <fullName evidence="2">Uncharacterized protein</fullName>
    </submittedName>
</protein>
<organism evidence="3">
    <name type="scientific">Volvox carteri f. nagariensis</name>
    <dbReference type="NCBI Taxonomy" id="3068"/>
    <lineage>
        <taxon>Eukaryota</taxon>
        <taxon>Viridiplantae</taxon>
        <taxon>Chlorophyta</taxon>
        <taxon>core chlorophytes</taxon>
        <taxon>Chlorophyceae</taxon>
        <taxon>CS clade</taxon>
        <taxon>Chlamydomonadales</taxon>
        <taxon>Volvocaceae</taxon>
        <taxon>Volvox</taxon>
    </lineage>
</organism>
<dbReference type="KEGG" id="vcn:VOLCADRAFT_101113"/>
<dbReference type="EMBL" id="GL378682">
    <property type="protein sequence ID" value="EFJ39321.1"/>
    <property type="molecule type" value="Genomic_DNA"/>
</dbReference>
<name>D8ULS7_VOLCA</name>